<dbReference type="InterPro" id="IPR013783">
    <property type="entry name" value="Ig-like_fold"/>
</dbReference>
<dbReference type="InterPro" id="IPR033764">
    <property type="entry name" value="Sdr_B"/>
</dbReference>
<keyword evidence="5 8" id="KW-0732">Signal</keyword>
<dbReference type="RefSeq" id="WP_207367044.1">
    <property type="nucleotide sequence ID" value="NZ_JAFMYV010000015.1"/>
</dbReference>
<dbReference type="PROSITE" id="PS51007">
    <property type="entry name" value="CYTC"/>
    <property type="match status" value="1"/>
</dbReference>
<sequence length="237" mass="24791">MKKVHLIGAAAALLLLNGCSNTDVAPPAQYGTIGDKVWIDANGNGQQDAGEQGATGVKVILYDGSGTRKLDSTTTSAAGLYTYDKLTSGNYKLQFVTPSGMVSTLAGTGSGLTDSDADKLGWTRTVTIDVSKSLTDTLHVNTALDAGFRPQTSYAKDVNPILVASCSFCHSATSGPAYAARVKHVNNYANAKAIGPFILNRVSRAQGAAGMMPFNGTRLSEEKIAVIKRWVDDGLGE</sequence>
<evidence type="ECO:0000256" key="2">
    <source>
        <dbReference type="ARBA" id="ARBA00022525"/>
    </source>
</evidence>
<keyword evidence="6 7" id="KW-0408">Iron</keyword>
<dbReference type="GO" id="GO:0005576">
    <property type="term" value="C:extracellular region"/>
    <property type="evidence" value="ECO:0007669"/>
    <property type="project" value="UniProtKB-SubCell"/>
</dbReference>
<evidence type="ECO:0000313" key="10">
    <source>
        <dbReference type="EMBL" id="MBO0939513.1"/>
    </source>
</evidence>
<dbReference type="AlphaFoldDB" id="A0A939GN64"/>
<feature type="domain" description="Cytochrome c" evidence="9">
    <location>
        <begin position="153"/>
        <end position="235"/>
    </location>
</feature>
<evidence type="ECO:0000259" key="9">
    <source>
        <dbReference type="PROSITE" id="PS51007"/>
    </source>
</evidence>
<evidence type="ECO:0000256" key="1">
    <source>
        <dbReference type="ARBA" id="ARBA00004613"/>
    </source>
</evidence>
<evidence type="ECO:0000256" key="8">
    <source>
        <dbReference type="SAM" id="SignalP"/>
    </source>
</evidence>
<dbReference type="Gene3D" id="2.60.40.10">
    <property type="entry name" value="Immunoglobulins"/>
    <property type="match status" value="1"/>
</dbReference>
<dbReference type="GO" id="GO:0020037">
    <property type="term" value="F:heme binding"/>
    <property type="evidence" value="ECO:0007669"/>
    <property type="project" value="InterPro"/>
</dbReference>
<name>A0A939GN64_9BACT</name>
<keyword evidence="4 7" id="KW-0479">Metal-binding</keyword>
<evidence type="ECO:0000256" key="5">
    <source>
        <dbReference type="ARBA" id="ARBA00022729"/>
    </source>
</evidence>
<feature type="chain" id="PRO_5037488303" description="Cytochrome c domain-containing protein" evidence="8">
    <location>
        <begin position="26"/>
        <end position="237"/>
    </location>
</feature>
<keyword evidence="2" id="KW-0964">Secreted</keyword>
<proteinExistence type="predicted"/>
<keyword evidence="11" id="KW-1185">Reference proteome</keyword>
<dbReference type="InterPro" id="IPR051417">
    <property type="entry name" value="SDr/BOS_complex"/>
</dbReference>
<keyword evidence="3 7" id="KW-0349">Heme</keyword>
<dbReference type="PANTHER" id="PTHR23303:SF15">
    <property type="entry name" value="COLOSSIN-A"/>
    <property type="match status" value="1"/>
</dbReference>
<dbReference type="GO" id="GO:0009055">
    <property type="term" value="F:electron transfer activity"/>
    <property type="evidence" value="ECO:0007669"/>
    <property type="project" value="InterPro"/>
</dbReference>
<dbReference type="Proteomes" id="UP000664034">
    <property type="component" value="Unassembled WGS sequence"/>
</dbReference>
<reference evidence="10" key="1">
    <citation type="submission" date="2021-03" db="EMBL/GenBank/DDBJ databases">
        <title>Fibrella sp. HMF5335 genome sequencing and assembly.</title>
        <authorList>
            <person name="Kang H."/>
            <person name="Kim H."/>
            <person name="Bae S."/>
            <person name="Joh K."/>
        </authorList>
    </citation>
    <scope>NUCLEOTIDE SEQUENCE</scope>
    <source>
        <strain evidence="10">HMF5335</strain>
    </source>
</reference>
<dbReference type="EMBL" id="JAFMYV010000015">
    <property type="protein sequence ID" value="MBO0939513.1"/>
    <property type="molecule type" value="Genomic_DNA"/>
</dbReference>
<dbReference type="SUPFAM" id="SSF46626">
    <property type="entry name" value="Cytochrome c"/>
    <property type="match status" value="1"/>
</dbReference>
<evidence type="ECO:0000313" key="11">
    <source>
        <dbReference type="Proteomes" id="UP000664034"/>
    </source>
</evidence>
<dbReference type="GO" id="GO:0046872">
    <property type="term" value="F:metal ion binding"/>
    <property type="evidence" value="ECO:0007669"/>
    <property type="project" value="UniProtKB-KW"/>
</dbReference>
<comment type="caution">
    <text evidence="10">The sequence shown here is derived from an EMBL/GenBank/DDBJ whole genome shotgun (WGS) entry which is preliminary data.</text>
</comment>
<dbReference type="Pfam" id="PF17210">
    <property type="entry name" value="SdrD_B"/>
    <property type="match status" value="1"/>
</dbReference>
<evidence type="ECO:0000256" key="4">
    <source>
        <dbReference type="ARBA" id="ARBA00022723"/>
    </source>
</evidence>
<accession>A0A939GN64</accession>
<protein>
    <recommendedName>
        <fullName evidence="9">Cytochrome c domain-containing protein</fullName>
    </recommendedName>
</protein>
<dbReference type="SUPFAM" id="SSF117074">
    <property type="entry name" value="Hypothetical protein PA1324"/>
    <property type="match status" value="1"/>
</dbReference>
<comment type="subcellular location">
    <subcellularLocation>
        <location evidence="1">Secreted</location>
    </subcellularLocation>
</comment>
<feature type="signal peptide" evidence="8">
    <location>
        <begin position="1"/>
        <end position="25"/>
    </location>
</feature>
<dbReference type="InterPro" id="IPR009056">
    <property type="entry name" value="Cyt_c-like_dom"/>
</dbReference>
<gene>
    <name evidence="10" type="ORF">J2I47_23385</name>
</gene>
<dbReference type="InterPro" id="IPR036909">
    <property type="entry name" value="Cyt_c-like_dom_sf"/>
</dbReference>
<organism evidence="10 11">
    <name type="scientific">Fibrella rubiginis</name>
    <dbReference type="NCBI Taxonomy" id="2817060"/>
    <lineage>
        <taxon>Bacteria</taxon>
        <taxon>Pseudomonadati</taxon>
        <taxon>Bacteroidota</taxon>
        <taxon>Cytophagia</taxon>
        <taxon>Cytophagales</taxon>
        <taxon>Spirosomataceae</taxon>
        <taxon>Fibrella</taxon>
    </lineage>
</organism>
<evidence type="ECO:0000256" key="6">
    <source>
        <dbReference type="ARBA" id="ARBA00023004"/>
    </source>
</evidence>
<evidence type="ECO:0000256" key="7">
    <source>
        <dbReference type="PROSITE-ProRule" id="PRU00433"/>
    </source>
</evidence>
<dbReference type="PANTHER" id="PTHR23303">
    <property type="entry name" value="CARBOXYPEPTIDASE REGULATORY REGION-CONTAINING"/>
    <property type="match status" value="1"/>
</dbReference>
<evidence type="ECO:0000256" key="3">
    <source>
        <dbReference type="ARBA" id="ARBA00022617"/>
    </source>
</evidence>